<organism evidence="7 8">
    <name type="scientific">Lactobacillus corticis</name>
    <dbReference type="NCBI Taxonomy" id="2201249"/>
    <lineage>
        <taxon>Bacteria</taxon>
        <taxon>Bacillati</taxon>
        <taxon>Bacillota</taxon>
        <taxon>Bacilli</taxon>
        <taxon>Lactobacillales</taxon>
        <taxon>Lactobacillaceae</taxon>
        <taxon>Lactobacillus</taxon>
    </lineage>
</organism>
<dbReference type="SUPFAM" id="SSF56349">
    <property type="entry name" value="DNA breaking-rejoining enzymes"/>
    <property type="match status" value="1"/>
</dbReference>
<protein>
    <submittedName>
        <fullName evidence="7">Tyrosine recombinase XerD</fullName>
    </submittedName>
</protein>
<dbReference type="AlphaFoldDB" id="A0A916VHE8"/>
<dbReference type="EMBL" id="BMAY01000005">
    <property type="protein sequence ID" value="GFZ26971.1"/>
    <property type="molecule type" value="Genomic_DNA"/>
</dbReference>
<gene>
    <name evidence="7" type="primary">xerD</name>
    <name evidence="7" type="ORF">LCB40_08510</name>
</gene>
<dbReference type="PROSITE" id="PS51900">
    <property type="entry name" value="CB"/>
    <property type="match status" value="1"/>
</dbReference>
<comment type="caution">
    <text evidence="7">The sequence shown here is derived from an EMBL/GenBank/DDBJ whole genome shotgun (WGS) entry which is preliminary data.</text>
</comment>
<dbReference type="Proteomes" id="UP000677218">
    <property type="component" value="Unassembled WGS sequence"/>
</dbReference>
<dbReference type="RefSeq" id="WP_212780666.1">
    <property type="nucleotide sequence ID" value="NZ_BMAY01000005.1"/>
</dbReference>
<evidence type="ECO:0000259" key="6">
    <source>
        <dbReference type="PROSITE" id="PS51900"/>
    </source>
</evidence>
<proteinExistence type="predicted"/>
<dbReference type="InterPro" id="IPR050090">
    <property type="entry name" value="Tyrosine_recombinase_XerCD"/>
</dbReference>
<evidence type="ECO:0000256" key="2">
    <source>
        <dbReference type="ARBA" id="ARBA00023125"/>
    </source>
</evidence>
<dbReference type="Gene3D" id="1.10.150.130">
    <property type="match status" value="1"/>
</dbReference>
<dbReference type="PANTHER" id="PTHR30349">
    <property type="entry name" value="PHAGE INTEGRASE-RELATED"/>
    <property type="match status" value="1"/>
</dbReference>
<dbReference type="Pfam" id="PF00589">
    <property type="entry name" value="Phage_integrase"/>
    <property type="match status" value="1"/>
</dbReference>
<dbReference type="PROSITE" id="PS51898">
    <property type="entry name" value="TYR_RECOMBINASE"/>
    <property type="match status" value="1"/>
</dbReference>
<dbReference type="GO" id="GO:0003677">
    <property type="term" value="F:DNA binding"/>
    <property type="evidence" value="ECO:0007669"/>
    <property type="project" value="UniProtKB-UniRule"/>
</dbReference>
<dbReference type="Pfam" id="PF02899">
    <property type="entry name" value="Phage_int_SAM_1"/>
    <property type="match status" value="1"/>
</dbReference>
<accession>A0A916VHE8</accession>
<dbReference type="InterPro" id="IPR004107">
    <property type="entry name" value="Integrase_SAM-like_N"/>
</dbReference>
<dbReference type="Gene3D" id="1.10.443.10">
    <property type="entry name" value="Intergrase catalytic core"/>
    <property type="match status" value="1"/>
</dbReference>
<name>A0A916VHE8_9LACO</name>
<evidence type="ECO:0000256" key="3">
    <source>
        <dbReference type="ARBA" id="ARBA00023172"/>
    </source>
</evidence>
<evidence type="ECO:0000256" key="4">
    <source>
        <dbReference type="PROSITE-ProRule" id="PRU01248"/>
    </source>
</evidence>
<feature type="domain" description="Core-binding (CB)" evidence="6">
    <location>
        <begin position="3"/>
        <end position="85"/>
    </location>
</feature>
<keyword evidence="8" id="KW-1185">Reference proteome</keyword>
<dbReference type="InterPro" id="IPR044068">
    <property type="entry name" value="CB"/>
</dbReference>
<dbReference type="GO" id="GO:0015074">
    <property type="term" value="P:DNA integration"/>
    <property type="evidence" value="ECO:0007669"/>
    <property type="project" value="UniProtKB-KW"/>
</dbReference>
<dbReference type="InterPro" id="IPR010998">
    <property type="entry name" value="Integrase_recombinase_N"/>
</dbReference>
<dbReference type="PANTHER" id="PTHR30349:SF81">
    <property type="entry name" value="TYROSINE RECOMBINASE XERC"/>
    <property type="match status" value="1"/>
</dbReference>
<evidence type="ECO:0000313" key="7">
    <source>
        <dbReference type="EMBL" id="GFZ26971.1"/>
    </source>
</evidence>
<reference evidence="7" key="1">
    <citation type="submission" date="2020-08" db="EMBL/GenBank/DDBJ databases">
        <title>Taxonomic study for Lactobacillus species isolated from hardwood bark.</title>
        <authorList>
            <person name="Tohno M."/>
            <person name="Tanizawa Y."/>
        </authorList>
    </citation>
    <scope>NUCLEOTIDE SEQUENCE</scope>
    <source>
        <strain evidence="7">B40</strain>
    </source>
</reference>
<feature type="domain" description="Tyr recombinase" evidence="5">
    <location>
        <begin position="106"/>
        <end position="293"/>
    </location>
</feature>
<keyword evidence="1" id="KW-0229">DNA integration</keyword>
<evidence type="ECO:0000313" key="8">
    <source>
        <dbReference type="Proteomes" id="UP000677218"/>
    </source>
</evidence>
<dbReference type="InterPro" id="IPR002104">
    <property type="entry name" value="Integrase_catalytic"/>
</dbReference>
<dbReference type="InterPro" id="IPR011010">
    <property type="entry name" value="DNA_brk_join_enz"/>
</dbReference>
<evidence type="ECO:0000259" key="5">
    <source>
        <dbReference type="PROSITE" id="PS51898"/>
    </source>
</evidence>
<keyword evidence="2 4" id="KW-0238">DNA-binding</keyword>
<sequence>MRNDLTKQVAEYLAFLANEKGLRKNTILAYQQDLNEFLAFLQGEDISDWPDKASDINAFIARQKKSASSIRRLISTLRKFYQWLARRGYQKINPMLEIDAPPLTKAQAVSLTLPEVRSILQQPDTSKLLGLRDRAIIVLLYTTGIKVGELVNLKPDAFLMEVNLFKVLSADGRERLLPISDEALAVIEKYRQKMLSQSAGQERSRFFCNNRGGGLTRQAVWQMLKRYCQQAEITKEVNTHTLRNTFISQMLANGADSRVIDKMLDRADPNGNYYGPVTQKQIIAVYQKCYPRL</sequence>
<dbReference type="InterPro" id="IPR013762">
    <property type="entry name" value="Integrase-like_cat_sf"/>
</dbReference>
<keyword evidence="3" id="KW-0233">DNA recombination</keyword>
<dbReference type="GO" id="GO:0006310">
    <property type="term" value="P:DNA recombination"/>
    <property type="evidence" value="ECO:0007669"/>
    <property type="project" value="UniProtKB-KW"/>
</dbReference>
<evidence type="ECO:0000256" key="1">
    <source>
        <dbReference type="ARBA" id="ARBA00022908"/>
    </source>
</evidence>